<feature type="compositionally biased region" description="Low complexity" evidence="1">
    <location>
        <begin position="112"/>
        <end position="133"/>
    </location>
</feature>
<accession>A0A218ZCU4</accession>
<dbReference type="InterPro" id="IPR016024">
    <property type="entry name" value="ARM-type_fold"/>
</dbReference>
<gene>
    <name evidence="2" type="ORF">B2J93_965</name>
</gene>
<feature type="region of interest" description="Disordered" evidence="1">
    <location>
        <begin position="1"/>
        <end position="150"/>
    </location>
</feature>
<feature type="compositionally biased region" description="Acidic residues" evidence="1">
    <location>
        <begin position="101"/>
        <end position="111"/>
    </location>
</feature>
<name>A0A218ZCU4_9HELO</name>
<dbReference type="SUPFAM" id="SSF48371">
    <property type="entry name" value="ARM repeat"/>
    <property type="match status" value="1"/>
</dbReference>
<feature type="compositionally biased region" description="Polar residues" evidence="1">
    <location>
        <begin position="134"/>
        <end position="145"/>
    </location>
</feature>
<feature type="compositionally biased region" description="Polar residues" evidence="1">
    <location>
        <begin position="90"/>
        <end position="100"/>
    </location>
</feature>
<dbReference type="STRING" id="503106.A0A218ZCU4"/>
<keyword evidence="3" id="KW-1185">Reference proteome</keyword>
<evidence type="ECO:0000313" key="2">
    <source>
        <dbReference type="EMBL" id="OWP05847.1"/>
    </source>
</evidence>
<feature type="region of interest" description="Disordered" evidence="1">
    <location>
        <begin position="608"/>
        <end position="672"/>
    </location>
</feature>
<organism evidence="2 3">
    <name type="scientific">Diplocarpon coronariae</name>
    <dbReference type="NCBI Taxonomy" id="2795749"/>
    <lineage>
        <taxon>Eukaryota</taxon>
        <taxon>Fungi</taxon>
        <taxon>Dikarya</taxon>
        <taxon>Ascomycota</taxon>
        <taxon>Pezizomycotina</taxon>
        <taxon>Leotiomycetes</taxon>
        <taxon>Helotiales</taxon>
        <taxon>Drepanopezizaceae</taxon>
        <taxon>Diplocarpon</taxon>
    </lineage>
</organism>
<dbReference type="AlphaFoldDB" id="A0A218ZCU4"/>
<dbReference type="Proteomes" id="UP000242519">
    <property type="component" value="Unassembled WGS sequence"/>
</dbReference>
<comment type="caution">
    <text evidence="2">The sequence shown here is derived from an EMBL/GenBank/DDBJ whole genome shotgun (WGS) entry which is preliminary data.</text>
</comment>
<protein>
    <submittedName>
        <fullName evidence="2">Uncharacterized protein</fullName>
    </submittedName>
</protein>
<dbReference type="InParanoid" id="A0A218ZCU4"/>
<feature type="compositionally biased region" description="Basic and acidic residues" evidence="1">
    <location>
        <begin position="170"/>
        <end position="193"/>
    </location>
</feature>
<dbReference type="EMBL" id="MZNU01000060">
    <property type="protein sequence ID" value="OWP05847.1"/>
    <property type="molecule type" value="Genomic_DNA"/>
</dbReference>
<proteinExistence type="predicted"/>
<reference evidence="2 3" key="1">
    <citation type="submission" date="2017-04" db="EMBL/GenBank/DDBJ databases">
        <title>Draft genome sequence of Marssonina coronaria NL1: causal agent of apple blotch.</title>
        <authorList>
            <person name="Cheng Q."/>
        </authorList>
    </citation>
    <scope>NUCLEOTIDE SEQUENCE [LARGE SCALE GENOMIC DNA]</scope>
    <source>
        <strain evidence="2 3">NL1</strain>
    </source>
</reference>
<feature type="compositionally biased region" description="Basic and acidic residues" evidence="1">
    <location>
        <begin position="613"/>
        <end position="636"/>
    </location>
</feature>
<dbReference type="OrthoDB" id="5350396at2759"/>
<evidence type="ECO:0000313" key="3">
    <source>
        <dbReference type="Proteomes" id="UP000242519"/>
    </source>
</evidence>
<sequence>MSPKKPIRGFLKTQQTAKPAVPTSPFKAPSLPAIRSSDVPPPTPSAAPTLSCAPKPPQQRSYTSSLSPPPRSNDLERPSSQHLPLPSSLGNSLTERVIQNSDDEGDSDSSLEDLSTLLAARSSSGASRPRTSGDSLNTSRYQTRTKTLKSPVVVSPKYKFDLKDLVAHKKNHEAAEASSKRFKALQEPDRDGDATQNGDSGSPLWSDHSALLDAVVADREDGAASKIKRALRRTEATVSDPRWYFFDAETSPPDKPERQPFPVASVPECWESVLVEPQMRQQAFLFGFVEDMVAMGQGLPDELYLWMLDEVPVESSDPLRTAYLNIFRQCHEQTSRLLTPLAVQKILRSLGGTVTATILTERVRTVQRLTDPYPNRDWKKLHSIIKFFGQIAELLDSGSRTYIISLLLRLSLDCTVSSDGGIHDSAQQAIGLMCLCIPDEDWDSFCYEICKTLSESTHEPPLRLQAVESISSATPRTHDLRRRLATAFFLDDLSYSKSHSHTTFAIDTFLDRLMDPLFDTTPTTNYRDLTSLIYLLDVAVDDGQNVSLDLTNEKTAERHNKNVDELIDTLAAIESGIVATGGIFVSRLDARMALLMVQKRLAMLRTKPKPRHHWFDGSEKKKAEQDEEKRRKDLSSQKEAMARFLKPKKKTEIEEGASSAGSETDCQGIAAS</sequence>
<feature type="region of interest" description="Disordered" evidence="1">
    <location>
        <begin position="170"/>
        <end position="204"/>
    </location>
</feature>
<evidence type="ECO:0000256" key="1">
    <source>
        <dbReference type="SAM" id="MobiDB-lite"/>
    </source>
</evidence>
<feature type="compositionally biased region" description="Low complexity" evidence="1">
    <location>
        <begin position="80"/>
        <end position="89"/>
    </location>
</feature>